<keyword evidence="6" id="KW-0808">Transferase</keyword>
<sequence length="752" mass="86105">MSWYKIEREKEIIEMTPKPCELLQTSRYQQRVATWNRLMMLPDQNADWLLQLLTEVQLERFYTRIRDELNVTLLEHFDTVRSSDLEQIGIGRPGQRRLTEAIKRRKAMARPKSWMAKVFSVREQASSANTEPERSMTCLIQDSELTLYEKLGSGSFGVVKRGEWRSPSGKMIKVAVKYLIPVDTSKEAEILKDFLQEVTVMHALDHPNLIRLYGAVLTHPLKMVTELAPLGSLHDCLRSRYGNFSLMRLWLFATQIIAGMAYLESRHFIHRDLAARNVLLASASLVKIGDFGLMRTLTMEQDHYIMSAHRKIPFAWCAPESLKVGTFSHASDVWMFGVTLWEMFSYCQEPWLGMMGREILLRIDREGERLERPQDCPLEMYSIMRQCWTHNPQSRPTFAILNNLISKAQPMEVQATQDYNEPGKLPLQANDTITVIEKGSGQAFWRGQNQRTLSVGFFPGAIVTQPSQKNEGFISMPLRNSFVHVSHGDMEPCRSWGCPERLDNNYGKLPPSSRKERLKDKDPCKLLKMSGLSRSLESVLNATSKLDQVKPGRTPENVKDSLRVNERRMSDLPGKRPILDSGAHQRQYVTPPQQRVKGRAAQQTRDHRLGLNVFSNNPWNAQALPKVDYPDGRSGGGGEGGGRLASSAHMARSNPQIDKCAEHSSWLPPANVDFRKVISQVQESVHGVTLEECQDALRIHGWDPQQATQHLKMEQLYFMGRRSREDCRRILAKFQWNLQAASRYIMRDHHAL</sequence>
<dbReference type="FunFam" id="3.30.200.20:FF:000107">
    <property type="entry name" value="Putative activated CDC42 kinase 1"/>
    <property type="match status" value="1"/>
</dbReference>
<dbReference type="InterPro" id="IPR008266">
    <property type="entry name" value="Tyr_kinase_AS"/>
</dbReference>
<proteinExistence type="inferred from homology"/>
<dbReference type="InterPro" id="IPR011009">
    <property type="entry name" value="Kinase-like_dom_sf"/>
</dbReference>
<organism evidence="22 23">
    <name type="scientific">Polypterus senegalus</name>
    <name type="common">Senegal bichir</name>
    <dbReference type="NCBI Taxonomy" id="55291"/>
    <lineage>
        <taxon>Eukaryota</taxon>
        <taxon>Metazoa</taxon>
        <taxon>Chordata</taxon>
        <taxon>Craniata</taxon>
        <taxon>Vertebrata</taxon>
        <taxon>Euteleostomi</taxon>
        <taxon>Actinopterygii</taxon>
        <taxon>Polypteriformes</taxon>
        <taxon>Polypteridae</taxon>
        <taxon>Polypterus</taxon>
    </lineage>
</organism>
<evidence type="ECO:0000256" key="16">
    <source>
        <dbReference type="ARBA" id="ARBA00060742"/>
    </source>
</evidence>
<feature type="binding site" evidence="18">
    <location>
        <position position="177"/>
    </location>
    <ligand>
        <name>ATP</name>
        <dbReference type="ChEBI" id="CHEBI:30616"/>
    </ligand>
</feature>
<dbReference type="InterPro" id="IPR000719">
    <property type="entry name" value="Prot_kinase_dom"/>
</dbReference>
<keyword evidence="11 18" id="KW-0067">ATP-binding</keyword>
<keyword evidence="12" id="KW-0460">Magnesium</keyword>
<dbReference type="EMBL" id="JAATIS010000485">
    <property type="protein sequence ID" value="KAG2468163.1"/>
    <property type="molecule type" value="Genomic_DNA"/>
</dbReference>
<evidence type="ECO:0000256" key="19">
    <source>
        <dbReference type="SAM" id="MobiDB-lite"/>
    </source>
</evidence>
<dbReference type="InterPro" id="IPR036028">
    <property type="entry name" value="SH3-like_dom_sf"/>
</dbReference>
<evidence type="ECO:0000256" key="18">
    <source>
        <dbReference type="PROSITE-ProRule" id="PRU10141"/>
    </source>
</evidence>
<evidence type="ECO:0000256" key="14">
    <source>
        <dbReference type="ARBA" id="ARBA00023329"/>
    </source>
</evidence>
<evidence type="ECO:0000256" key="4">
    <source>
        <dbReference type="ARBA" id="ARBA00022490"/>
    </source>
</evidence>
<comment type="cofactor">
    <cofactor evidence="1">
        <name>Mg(2+)</name>
        <dbReference type="ChEBI" id="CHEBI:18420"/>
    </cofactor>
</comment>
<evidence type="ECO:0000256" key="13">
    <source>
        <dbReference type="ARBA" id="ARBA00023137"/>
    </source>
</evidence>
<feature type="domain" description="Protein kinase" evidence="21">
    <location>
        <begin position="145"/>
        <end position="412"/>
    </location>
</feature>
<evidence type="ECO:0000256" key="1">
    <source>
        <dbReference type="ARBA" id="ARBA00001946"/>
    </source>
</evidence>
<feature type="region of interest" description="Disordered" evidence="19">
    <location>
        <begin position="572"/>
        <end position="592"/>
    </location>
</feature>
<dbReference type="Pfam" id="PF22931">
    <property type="entry name" value="SAM_TNK"/>
    <property type="match status" value="1"/>
</dbReference>
<gene>
    <name evidence="22" type="primary">Tnk2</name>
    <name evidence="22" type="ORF">GTO96_0014429</name>
</gene>
<keyword evidence="10 22" id="KW-0418">Kinase</keyword>
<keyword evidence="23" id="KW-1185">Reference proteome</keyword>
<evidence type="ECO:0000256" key="9">
    <source>
        <dbReference type="ARBA" id="ARBA00022741"/>
    </source>
</evidence>
<keyword evidence="14" id="KW-0968">Cytoplasmic vesicle</keyword>
<evidence type="ECO:0000256" key="11">
    <source>
        <dbReference type="ARBA" id="ARBA00022840"/>
    </source>
</evidence>
<dbReference type="CDD" id="cd09539">
    <property type="entry name" value="SAM_TNK-like"/>
    <property type="match status" value="1"/>
</dbReference>
<feature type="non-terminal residue" evidence="22">
    <location>
        <position position="1"/>
    </location>
</feature>
<dbReference type="InterPro" id="IPR055175">
    <property type="entry name" value="ACK/TNK-like_SAM"/>
</dbReference>
<name>A0A8X8BRX3_POLSE</name>
<dbReference type="InterPro" id="IPR049587">
    <property type="entry name" value="TNK-like_SAM"/>
</dbReference>
<dbReference type="AlphaFoldDB" id="A0A8X8BRX3"/>
<dbReference type="SUPFAM" id="SSF56112">
    <property type="entry name" value="Protein kinase-like (PK-like)"/>
    <property type="match status" value="1"/>
</dbReference>
<keyword evidence="13" id="KW-0829">Tyrosine-protein kinase</keyword>
<dbReference type="GO" id="GO:0005524">
    <property type="term" value="F:ATP binding"/>
    <property type="evidence" value="ECO:0007669"/>
    <property type="project" value="UniProtKB-UniRule"/>
</dbReference>
<dbReference type="InterPro" id="IPR020635">
    <property type="entry name" value="Tyr_kinase_cat_dom"/>
</dbReference>
<protein>
    <submittedName>
        <fullName evidence="22">ACK1 kinase</fullName>
    </submittedName>
</protein>
<dbReference type="CDD" id="cd05040">
    <property type="entry name" value="PTKc_Ack_like"/>
    <property type="match status" value="1"/>
</dbReference>
<dbReference type="InterPro" id="IPR037085">
    <property type="entry name" value="Cdc42-bd-like_dom_sf"/>
</dbReference>
<comment type="caution">
    <text evidence="22">The sequence shown here is derived from an EMBL/GenBank/DDBJ whole genome shotgun (WGS) entry which is preliminary data.</text>
</comment>
<dbReference type="GO" id="GO:0004674">
    <property type="term" value="F:protein serine/threonine kinase activity"/>
    <property type="evidence" value="ECO:0007669"/>
    <property type="project" value="UniProtKB-KW"/>
</dbReference>
<evidence type="ECO:0000256" key="15">
    <source>
        <dbReference type="ARBA" id="ARBA00047899"/>
    </source>
</evidence>
<dbReference type="GO" id="GO:0030136">
    <property type="term" value="C:clathrin-coated vesicle"/>
    <property type="evidence" value="ECO:0007669"/>
    <property type="project" value="UniProtKB-SubCell"/>
</dbReference>
<evidence type="ECO:0000256" key="17">
    <source>
        <dbReference type="PROSITE-ProRule" id="PRU00192"/>
    </source>
</evidence>
<dbReference type="PROSITE" id="PS00107">
    <property type="entry name" value="PROTEIN_KINASE_ATP"/>
    <property type="match status" value="1"/>
</dbReference>
<evidence type="ECO:0000256" key="5">
    <source>
        <dbReference type="ARBA" id="ARBA00022527"/>
    </source>
</evidence>
<dbReference type="Proteomes" id="UP000886611">
    <property type="component" value="Unassembled WGS sequence"/>
</dbReference>
<dbReference type="InterPro" id="IPR001245">
    <property type="entry name" value="Ser-Thr/Tyr_kinase_cat_dom"/>
</dbReference>
<accession>A0A8X8BRX3</accession>
<dbReference type="Pfam" id="PF07714">
    <property type="entry name" value="PK_Tyr_Ser-Thr"/>
    <property type="match status" value="1"/>
</dbReference>
<dbReference type="PROSITE" id="PS50002">
    <property type="entry name" value="SH3"/>
    <property type="match status" value="1"/>
</dbReference>
<comment type="similarity">
    <text evidence="16">Belongs to the protein kinase superfamily. Tyr protein kinase family.</text>
</comment>
<comment type="catalytic activity">
    <reaction evidence="15">
        <text>L-threonyl-[protein] + ATP = O-phospho-L-threonyl-[protein] + ADP + H(+)</text>
        <dbReference type="Rhea" id="RHEA:46608"/>
        <dbReference type="Rhea" id="RHEA-COMP:11060"/>
        <dbReference type="Rhea" id="RHEA-COMP:11605"/>
        <dbReference type="ChEBI" id="CHEBI:15378"/>
        <dbReference type="ChEBI" id="CHEBI:30013"/>
        <dbReference type="ChEBI" id="CHEBI:30616"/>
        <dbReference type="ChEBI" id="CHEBI:61977"/>
        <dbReference type="ChEBI" id="CHEBI:456216"/>
        <dbReference type="EC" id="2.7.11.1"/>
    </reaction>
</comment>
<evidence type="ECO:0000259" key="20">
    <source>
        <dbReference type="PROSITE" id="PS50002"/>
    </source>
</evidence>
<keyword evidence="7" id="KW-0449">Lipoprotein</keyword>
<evidence type="ECO:0000256" key="10">
    <source>
        <dbReference type="ARBA" id="ARBA00022777"/>
    </source>
</evidence>
<dbReference type="SMART" id="SM00326">
    <property type="entry name" value="SH3"/>
    <property type="match status" value="1"/>
</dbReference>
<dbReference type="InterPro" id="IPR001452">
    <property type="entry name" value="SH3_domain"/>
</dbReference>
<evidence type="ECO:0000256" key="8">
    <source>
        <dbReference type="ARBA" id="ARBA00022723"/>
    </source>
</evidence>
<dbReference type="InterPro" id="IPR017441">
    <property type="entry name" value="Protein_kinase_ATP_BS"/>
</dbReference>
<dbReference type="PANTHER" id="PTHR24418">
    <property type="entry name" value="TYROSINE-PROTEIN KINASE"/>
    <property type="match status" value="1"/>
</dbReference>
<dbReference type="SMART" id="SM00219">
    <property type="entry name" value="TyrKc"/>
    <property type="match status" value="1"/>
</dbReference>
<dbReference type="PRINTS" id="PR00109">
    <property type="entry name" value="TYRKINASE"/>
</dbReference>
<dbReference type="Gene3D" id="4.10.680.10">
    <property type="entry name" value="Cdc42-like binding domain"/>
    <property type="match status" value="1"/>
</dbReference>
<dbReference type="Pfam" id="PF09027">
    <property type="entry name" value="GTPase_binding"/>
    <property type="match status" value="1"/>
</dbReference>
<evidence type="ECO:0000313" key="22">
    <source>
        <dbReference type="EMBL" id="KAG2468163.1"/>
    </source>
</evidence>
<evidence type="ECO:0000256" key="7">
    <source>
        <dbReference type="ARBA" id="ARBA00022707"/>
    </source>
</evidence>
<dbReference type="Gene3D" id="3.30.200.20">
    <property type="entry name" value="Phosphorylase Kinase, domain 1"/>
    <property type="match status" value="1"/>
</dbReference>
<keyword evidence="5" id="KW-0723">Serine/threonine-protein kinase</keyword>
<dbReference type="Gene3D" id="1.10.510.10">
    <property type="entry name" value="Transferase(Phosphotransferase) domain 1"/>
    <property type="match status" value="1"/>
</dbReference>
<reference evidence="22 23" key="1">
    <citation type="journal article" date="2021" name="Cell">
        <title>Tracing the genetic footprints of vertebrate landing in non-teleost ray-finned fishes.</title>
        <authorList>
            <person name="Bi X."/>
            <person name="Wang K."/>
            <person name="Yang L."/>
            <person name="Pan H."/>
            <person name="Jiang H."/>
            <person name="Wei Q."/>
            <person name="Fang M."/>
            <person name="Yu H."/>
            <person name="Zhu C."/>
            <person name="Cai Y."/>
            <person name="He Y."/>
            <person name="Gan X."/>
            <person name="Zeng H."/>
            <person name="Yu D."/>
            <person name="Zhu Y."/>
            <person name="Jiang H."/>
            <person name="Qiu Q."/>
            <person name="Yang H."/>
            <person name="Zhang Y.E."/>
            <person name="Wang W."/>
            <person name="Zhu M."/>
            <person name="He S."/>
            <person name="Zhang G."/>
        </authorList>
    </citation>
    <scope>NUCLEOTIDE SEQUENCE [LARGE SCALE GENOMIC DNA]</scope>
    <source>
        <strain evidence="22">Bchr_013</strain>
    </source>
</reference>
<dbReference type="SUPFAM" id="SSF50044">
    <property type="entry name" value="SH3-domain"/>
    <property type="match status" value="1"/>
</dbReference>
<keyword evidence="8" id="KW-0479">Metal-binding</keyword>
<keyword evidence="4" id="KW-0963">Cytoplasm</keyword>
<dbReference type="PROSITE" id="PS00109">
    <property type="entry name" value="PROTEIN_KINASE_TYR"/>
    <property type="match status" value="1"/>
</dbReference>
<keyword evidence="7" id="KW-0519">Myristate</keyword>
<dbReference type="CDD" id="cd00174">
    <property type="entry name" value="SH3"/>
    <property type="match status" value="1"/>
</dbReference>
<dbReference type="GO" id="GO:0046872">
    <property type="term" value="F:metal ion binding"/>
    <property type="evidence" value="ECO:0007669"/>
    <property type="project" value="UniProtKB-KW"/>
</dbReference>
<evidence type="ECO:0000256" key="6">
    <source>
        <dbReference type="ARBA" id="ARBA00022679"/>
    </source>
</evidence>
<dbReference type="PROSITE" id="PS50011">
    <property type="entry name" value="PROTEIN_KINASE_DOM"/>
    <property type="match status" value="1"/>
</dbReference>
<comment type="subcellular location">
    <subcellularLocation>
        <location evidence="2">Cytoplasmic vesicle</location>
        <location evidence="2">Clathrin-coated vesicle</location>
    </subcellularLocation>
</comment>
<dbReference type="InterPro" id="IPR015116">
    <property type="entry name" value="Cdc42-bd-like"/>
</dbReference>
<evidence type="ECO:0000256" key="2">
    <source>
        <dbReference type="ARBA" id="ARBA00004132"/>
    </source>
</evidence>
<evidence type="ECO:0000313" key="23">
    <source>
        <dbReference type="Proteomes" id="UP000886611"/>
    </source>
</evidence>
<dbReference type="InterPro" id="IPR050198">
    <property type="entry name" value="Non-receptor_tyrosine_kinases"/>
</dbReference>
<dbReference type="FunFam" id="1.10.510.10:FF:000080">
    <property type="entry name" value="Putative activated CDC42 kinase 1"/>
    <property type="match status" value="1"/>
</dbReference>
<dbReference type="GO" id="GO:0004713">
    <property type="term" value="F:protein tyrosine kinase activity"/>
    <property type="evidence" value="ECO:0007669"/>
    <property type="project" value="UniProtKB-KW"/>
</dbReference>
<feature type="domain" description="SH3" evidence="20">
    <location>
        <begin position="408"/>
        <end position="468"/>
    </location>
</feature>
<evidence type="ECO:0000256" key="3">
    <source>
        <dbReference type="ARBA" id="ARBA00022443"/>
    </source>
</evidence>
<feature type="non-terminal residue" evidence="22">
    <location>
        <position position="752"/>
    </location>
</feature>
<keyword evidence="3 17" id="KW-0728">SH3 domain</keyword>
<evidence type="ECO:0000259" key="21">
    <source>
        <dbReference type="PROSITE" id="PS50011"/>
    </source>
</evidence>
<evidence type="ECO:0000256" key="12">
    <source>
        <dbReference type="ARBA" id="ARBA00022842"/>
    </source>
</evidence>
<keyword evidence="9 18" id="KW-0547">Nucleotide-binding</keyword>